<proteinExistence type="predicted"/>
<dbReference type="EMBL" id="CAWUHC010000014">
    <property type="protein sequence ID" value="CAK7215390.1"/>
    <property type="molecule type" value="Genomic_DNA"/>
</dbReference>
<name>A0ABP0B7X1_9PEZI</name>
<evidence type="ECO:0000313" key="2">
    <source>
        <dbReference type="Proteomes" id="UP001642406"/>
    </source>
</evidence>
<keyword evidence="2" id="KW-1185">Reference proteome</keyword>
<accession>A0ABP0B7X1</accession>
<reference evidence="1 2" key="1">
    <citation type="submission" date="2024-01" db="EMBL/GenBank/DDBJ databases">
        <authorList>
            <person name="Allen C."/>
            <person name="Tagirdzhanova G."/>
        </authorList>
    </citation>
    <scope>NUCLEOTIDE SEQUENCE [LARGE SCALE GENOMIC DNA]</scope>
</reference>
<comment type="caution">
    <text evidence="1">The sequence shown here is derived from an EMBL/GenBank/DDBJ whole genome shotgun (WGS) entry which is preliminary data.</text>
</comment>
<evidence type="ECO:0000313" key="1">
    <source>
        <dbReference type="EMBL" id="CAK7215390.1"/>
    </source>
</evidence>
<organism evidence="1 2">
    <name type="scientific">Sporothrix bragantina</name>
    <dbReference type="NCBI Taxonomy" id="671064"/>
    <lineage>
        <taxon>Eukaryota</taxon>
        <taxon>Fungi</taxon>
        <taxon>Dikarya</taxon>
        <taxon>Ascomycota</taxon>
        <taxon>Pezizomycotina</taxon>
        <taxon>Sordariomycetes</taxon>
        <taxon>Sordariomycetidae</taxon>
        <taxon>Ophiostomatales</taxon>
        <taxon>Ophiostomataceae</taxon>
        <taxon>Sporothrix</taxon>
    </lineage>
</organism>
<protein>
    <submittedName>
        <fullName evidence="1">Uncharacterized protein</fullName>
    </submittedName>
</protein>
<gene>
    <name evidence="1" type="ORF">SBRCBS47491_002471</name>
</gene>
<dbReference type="Proteomes" id="UP001642406">
    <property type="component" value="Unassembled WGS sequence"/>
</dbReference>
<sequence>MDPSFRPPQPLVWINGWPAIGKQSVAQCLAQFLGPDRAIIIDDCEFTDMLKLTPEAKMARPTGRTNTGRCRGLSVSDLNKKADGDSSAVFTPPTINKCPEKGCDGKECPNKDCRSKTSVVRECVGGRLIAADDETSLAVKARQEACFRKFVLDIDDPASAPVVKPDVKGILKAKPSNYAAKRFAKLQKQKPVTNMQKFIIFTDCRVDNEAGAEGAWRYANVAKEAKRPFIPIYVECMPEEHARRAQSSDRIYGHPSGAAITGADAARELQAVSDGRLFTFPQDEIPGLYINVTSQGIHSLAMEILSFITAVLEKRSGCVKKSVDAAIRKRPGSSVNVTAEK</sequence>